<protein>
    <recommendedName>
        <fullName evidence="7">Citrate transporter-like domain-containing protein</fullName>
    </recommendedName>
</protein>
<keyword evidence="2" id="KW-0813">Transport</keyword>
<comment type="caution">
    <text evidence="8">The sequence shown here is derived from an EMBL/GenBank/DDBJ whole genome shotgun (WGS) entry which is preliminary data.</text>
</comment>
<evidence type="ECO:0000259" key="7">
    <source>
        <dbReference type="Pfam" id="PF03600"/>
    </source>
</evidence>
<evidence type="ECO:0000313" key="9">
    <source>
        <dbReference type="Proteomes" id="UP000821853"/>
    </source>
</evidence>
<evidence type="ECO:0000256" key="1">
    <source>
        <dbReference type="ARBA" id="ARBA00004141"/>
    </source>
</evidence>
<sequence>MYTHRLSLYFPQCVRNAAFQTGRQGFHSLYVVVTTALLWLVRPVPLCVSALFPIVALPLIGILDAETVCGLYFNRQGLQKRLTVACLRCLGGSIRCVLFVLMSTTALCAMMFSAPAAAHAAIPIVETLARELHRKPVHTAAAAEAPGEANEAIERHRGLVVLSVEEFSLGEERADSIRKVLLIAVVLSAIISAPASLTGASANMFLKGFLEMEKLEPGIHETVKGVVRTVTSAESEKLKYEQANVVKLGKLCQ</sequence>
<dbReference type="GO" id="GO:0015137">
    <property type="term" value="F:citrate transmembrane transporter activity"/>
    <property type="evidence" value="ECO:0007669"/>
    <property type="project" value="TreeGrafter"/>
</dbReference>
<keyword evidence="5 6" id="KW-0472">Membrane</keyword>
<keyword evidence="3 6" id="KW-0812">Transmembrane</keyword>
<proteinExistence type="predicted"/>
<dbReference type="AlphaFoldDB" id="A0A9J6G251"/>
<feature type="transmembrane region" description="Helical" evidence="6">
    <location>
        <begin position="50"/>
        <end position="73"/>
    </location>
</feature>
<dbReference type="PANTHER" id="PTHR10283:SF82">
    <property type="entry name" value="SOLUTE CARRIER FAMILY 13 MEMBER 2"/>
    <property type="match status" value="1"/>
</dbReference>
<dbReference type="OrthoDB" id="8044023at2759"/>
<evidence type="ECO:0000256" key="5">
    <source>
        <dbReference type="ARBA" id="ARBA00023136"/>
    </source>
</evidence>
<comment type="subcellular location">
    <subcellularLocation>
        <location evidence="1">Membrane</location>
        <topology evidence="1">Multi-pass membrane protein</topology>
    </subcellularLocation>
</comment>
<keyword evidence="4 6" id="KW-1133">Transmembrane helix</keyword>
<dbReference type="InterPro" id="IPR004680">
    <property type="entry name" value="Cit_transptr-like_dom"/>
</dbReference>
<dbReference type="GO" id="GO:0005886">
    <property type="term" value="C:plasma membrane"/>
    <property type="evidence" value="ECO:0007669"/>
    <property type="project" value="TreeGrafter"/>
</dbReference>
<dbReference type="Pfam" id="PF03600">
    <property type="entry name" value="CitMHS"/>
    <property type="match status" value="1"/>
</dbReference>
<feature type="transmembrane region" description="Helical" evidence="6">
    <location>
        <begin position="180"/>
        <end position="206"/>
    </location>
</feature>
<evidence type="ECO:0000256" key="3">
    <source>
        <dbReference type="ARBA" id="ARBA00022692"/>
    </source>
</evidence>
<dbReference type="Proteomes" id="UP000821853">
    <property type="component" value="Chromosome 3"/>
</dbReference>
<keyword evidence="9" id="KW-1185">Reference proteome</keyword>
<evidence type="ECO:0000256" key="4">
    <source>
        <dbReference type="ARBA" id="ARBA00022989"/>
    </source>
</evidence>
<feature type="domain" description="Citrate transporter-like" evidence="7">
    <location>
        <begin position="37"/>
        <end position="221"/>
    </location>
</feature>
<organism evidence="8 9">
    <name type="scientific">Haemaphysalis longicornis</name>
    <name type="common">Bush tick</name>
    <dbReference type="NCBI Taxonomy" id="44386"/>
    <lineage>
        <taxon>Eukaryota</taxon>
        <taxon>Metazoa</taxon>
        <taxon>Ecdysozoa</taxon>
        <taxon>Arthropoda</taxon>
        <taxon>Chelicerata</taxon>
        <taxon>Arachnida</taxon>
        <taxon>Acari</taxon>
        <taxon>Parasitiformes</taxon>
        <taxon>Ixodida</taxon>
        <taxon>Ixodoidea</taxon>
        <taxon>Ixodidae</taxon>
        <taxon>Haemaphysalinae</taxon>
        <taxon>Haemaphysalis</taxon>
    </lineage>
</organism>
<gene>
    <name evidence="8" type="ORF">HPB48_019679</name>
</gene>
<dbReference type="PANTHER" id="PTHR10283">
    <property type="entry name" value="SOLUTE CARRIER FAMILY 13 MEMBER"/>
    <property type="match status" value="1"/>
</dbReference>
<name>A0A9J6G251_HAELO</name>
<evidence type="ECO:0000256" key="6">
    <source>
        <dbReference type="SAM" id="Phobius"/>
    </source>
</evidence>
<accession>A0A9J6G251</accession>
<dbReference type="VEuPathDB" id="VectorBase:HLOH_064932"/>
<reference evidence="8 9" key="1">
    <citation type="journal article" date="2020" name="Cell">
        <title>Large-Scale Comparative Analyses of Tick Genomes Elucidate Their Genetic Diversity and Vector Capacities.</title>
        <authorList>
            <consortium name="Tick Genome and Microbiome Consortium (TIGMIC)"/>
            <person name="Jia N."/>
            <person name="Wang J."/>
            <person name="Shi W."/>
            <person name="Du L."/>
            <person name="Sun Y."/>
            <person name="Zhan W."/>
            <person name="Jiang J.F."/>
            <person name="Wang Q."/>
            <person name="Zhang B."/>
            <person name="Ji P."/>
            <person name="Bell-Sakyi L."/>
            <person name="Cui X.M."/>
            <person name="Yuan T.T."/>
            <person name="Jiang B.G."/>
            <person name="Yang W.F."/>
            <person name="Lam T.T."/>
            <person name="Chang Q.C."/>
            <person name="Ding S.J."/>
            <person name="Wang X.J."/>
            <person name="Zhu J.G."/>
            <person name="Ruan X.D."/>
            <person name="Zhao L."/>
            <person name="Wei J.T."/>
            <person name="Ye R.Z."/>
            <person name="Que T.C."/>
            <person name="Du C.H."/>
            <person name="Zhou Y.H."/>
            <person name="Cheng J.X."/>
            <person name="Dai P.F."/>
            <person name="Guo W.B."/>
            <person name="Han X.H."/>
            <person name="Huang E.J."/>
            <person name="Li L.F."/>
            <person name="Wei W."/>
            <person name="Gao Y.C."/>
            <person name="Liu J.Z."/>
            <person name="Shao H.Z."/>
            <person name="Wang X."/>
            <person name="Wang C.C."/>
            <person name="Yang T.C."/>
            <person name="Huo Q.B."/>
            <person name="Li W."/>
            <person name="Chen H.Y."/>
            <person name="Chen S.E."/>
            <person name="Zhou L.G."/>
            <person name="Ni X.B."/>
            <person name="Tian J.H."/>
            <person name="Sheng Y."/>
            <person name="Liu T."/>
            <person name="Pan Y.S."/>
            <person name="Xia L.Y."/>
            <person name="Li J."/>
            <person name="Zhao F."/>
            <person name="Cao W.C."/>
        </authorList>
    </citation>
    <scope>NUCLEOTIDE SEQUENCE [LARGE SCALE GENOMIC DNA]</scope>
    <source>
        <strain evidence="8">HaeL-2018</strain>
    </source>
</reference>
<evidence type="ECO:0000256" key="2">
    <source>
        <dbReference type="ARBA" id="ARBA00022448"/>
    </source>
</evidence>
<feature type="transmembrane region" description="Helical" evidence="6">
    <location>
        <begin position="25"/>
        <end position="44"/>
    </location>
</feature>
<evidence type="ECO:0000313" key="8">
    <source>
        <dbReference type="EMBL" id="KAH9369530.1"/>
    </source>
</evidence>
<dbReference type="GO" id="GO:0015141">
    <property type="term" value="F:succinate transmembrane transporter activity"/>
    <property type="evidence" value="ECO:0007669"/>
    <property type="project" value="TreeGrafter"/>
</dbReference>
<dbReference type="EMBL" id="JABSTR010000005">
    <property type="protein sequence ID" value="KAH9369530.1"/>
    <property type="molecule type" value="Genomic_DNA"/>
</dbReference>